<keyword evidence="2" id="KW-1185">Reference proteome</keyword>
<organism evidence="1 2">
    <name type="scientific">Zymoseptoria brevis</name>
    <dbReference type="NCBI Taxonomy" id="1047168"/>
    <lineage>
        <taxon>Eukaryota</taxon>
        <taxon>Fungi</taxon>
        <taxon>Dikarya</taxon>
        <taxon>Ascomycota</taxon>
        <taxon>Pezizomycotina</taxon>
        <taxon>Dothideomycetes</taxon>
        <taxon>Dothideomycetidae</taxon>
        <taxon>Mycosphaerellales</taxon>
        <taxon>Mycosphaerellaceae</taxon>
        <taxon>Zymoseptoria</taxon>
    </lineage>
</organism>
<dbReference type="EMBL" id="LAFY01000258">
    <property type="protein sequence ID" value="KJY01973.1"/>
    <property type="molecule type" value="Genomic_DNA"/>
</dbReference>
<sequence length="763" mass="84152">MARYPTFEEYASRNAHKEGISRCNTLLSKNPKDVNLLITKLQLLCDANQEYLSTLDQIVSHTPPIQDIQSLVNVEASVVLAQKNVYPIPLTSGPQVSALWTAAFKSANTSYLKLDILSVRFSQAVIDNRLQDAQQTLIAWKAFRPKDRSIYMAHAAYTQLLSTSNEDLQARLAMMLSKKAVKENFDDEKDLDCRVVGQILARQGMKEDLEGIRERPFRESREVYEALGLSEKVVLPSSNTHNDAAGPSPRQELETTVARLKESFSGCVKDSAPEQDFVKLAEETIQLFHNAISSPDLARSRGPADAAFLAISSLVHIFTTSGSQIPLLQAAFVAETLLSHNPHIHEARLILVYLYMRLRLGTLAAHFHNSLEIKEVQNDTVGHVLFTRLSLTQPFCSMSSTSPDVLDPHERSAKALQIYPRHESRLADTEAGVPDHGQSGMIFDLQALRRTLRTSLPRRMLLLEHRRIARMTGKAGSKSAVDALGPRVLANWRSCNDSRDFHAAFEYGFNVEEALYGDGKMGKVGERWMLPILAADVAASLANGQVPLVEDSQTLLQLLEQQLTDSKEPKVVNEVEEKCADITRRTLQLLLSLSRTSAISDDDSGEKARSDALTALSACVKDLPLNDILSNPASTNILAESLQTHYALLDVFRTILSTCRRLLTPPKHASVSDELKAGLSDLSSSVKDLVREVMASARRGRDALSVRNLRDQISSGTGGNAGRGNDVWQLLERSGTGMEGFVDAVVASAREGWEGVEKVGRLP</sequence>
<dbReference type="SUPFAM" id="SSF48371">
    <property type="entry name" value="ARM repeat"/>
    <property type="match status" value="1"/>
</dbReference>
<evidence type="ECO:0000313" key="2">
    <source>
        <dbReference type="Proteomes" id="UP000033647"/>
    </source>
</evidence>
<reference evidence="1 2" key="1">
    <citation type="submission" date="2015-03" db="EMBL/GenBank/DDBJ databases">
        <title>RNA-seq based gene annotation and comparative genomics of four Zymoseptoria species reveal species-specific pathogenicity related genes and transposable element activity.</title>
        <authorList>
            <person name="Grandaubert J."/>
            <person name="Bhattacharyya A."/>
            <person name="Stukenbrock E.H."/>
        </authorList>
    </citation>
    <scope>NUCLEOTIDE SEQUENCE [LARGE SCALE GENOMIC DNA]</scope>
    <source>
        <strain evidence="1 2">Zb18110</strain>
    </source>
</reference>
<name>A0A0F4GY89_9PEZI</name>
<protein>
    <recommendedName>
        <fullName evidence="3">Cytoskeleton organization protein</fullName>
    </recommendedName>
</protein>
<evidence type="ECO:0008006" key="3">
    <source>
        <dbReference type="Google" id="ProtNLM"/>
    </source>
</evidence>
<dbReference type="InterPro" id="IPR019183">
    <property type="entry name" value="NAA25_NatB_aux_su"/>
</dbReference>
<dbReference type="STRING" id="1047168.A0A0F4GY89"/>
<dbReference type="OrthoDB" id="5296at2759"/>
<gene>
    <name evidence="1" type="ORF">TI39_contig266g00006</name>
</gene>
<dbReference type="Proteomes" id="UP000033647">
    <property type="component" value="Unassembled WGS sequence"/>
</dbReference>
<dbReference type="InterPro" id="IPR016024">
    <property type="entry name" value="ARM-type_fold"/>
</dbReference>
<proteinExistence type="predicted"/>
<comment type="caution">
    <text evidence="1">The sequence shown here is derived from an EMBL/GenBank/DDBJ whole genome shotgun (WGS) entry which is preliminary data.</text>
</comment>
<dbReference type="Pfam" id="PF09797">
    <property type="entry name" value="NatB_MDM20"/>
    <property type="match status" value="1"/>
</dbReference>
<dbReference type="AlphaFoldDB" id="A0A0F4GY89"/>
<evidence type="ECO:0000313" key="1">
    <source>
        <dbReference type="EMBL" id="KJY01973.1"/>
    </source>
</evidence>
<accession>A0A0F4GY89</accession>